<organism evidence="2 3">
    <name type="scientific">Mycobacterium bourgelatii</name>
    <dbReference type="NCBI Taxonomy" id="1273442"/>
    <lineage>
        <taxon>Bacteria</taxon>
        <taxon>Bacillati</taxon>
        <taxon>Actinomycetota</taxon>
        <taxon>Actinomycetes</taxon>
        <taxon>Mycobacteriales</taxon>
        <taxon>Mycobacteriaceae</taxon>
        <taxon>Mycobacterium</taxon>
    </lineage>
</organism>
<dbReference type="EMBL" id="BLKZ01000001">
    <property type="protein sequence ID" value="GFG92856.1"/>
    <property type="molecule type" value="Genomic_DNA"/>
</dbReference>
<dbReference type="Proteomes" id="UP000465360">
    <property type="component" value="Unassembled WGS sequence"/>
</dbReference>
<keyword evidence="3" id="KW-1185">Reference proteome</keyword>
<keyword evidence="1" id="KW-0732">Signal</keyword>
<evidence type="ECO:0000256" key="1">
    <source>
        <dbReference type="SAM" id="SignalP"/>
    </source>
</evidence>
<comment type="caution">
    <text evidence="2">The sequence shown here is derived from an EMBL/GenBank/DDBJ whole genome shotgun (WGS) entry which is preliminary data.</text>
</comment>
<dbReference type="AlphaFoldDB" id="A0A7I9YWA4"/>
<accession>A0A7I9YWA4</accession>
<gene>
    <name evidence="2" type="ORF">MBOU_48980</name>
</gene>
<proteinExistence type="predicted"/>
<feature type="signal peptide" evidence="1">
    <location>
        <begin position="1"/>
        <end position="36"/>
    </location>
</feature>
<dbReference type="InterPro" id="IPR058714">
    <property type="entry name" value="LpqS"/>
</dbReference>
<reference evidence="2 3" key="1">
    <citation type="journal article" date="2019" name="Emerg. Microbes Infect.">
        <title>Comprehensive subspecies identification of 175 nontuberculous mycobacteria species based on 7547 genomic profiles.</title>
        <authorList>
            <person name="Matsumoto Y."/>
            <person name="Kinjo T."/>
            <person name="Motooka D."/>
            <person name="Nabeya D."/>
            <person name="Jung N."/>
            <person name="Uechi K."/>
            <person name="Horii T."/>
            <person name="Iida T."/>
            <person name="Fujita J."/>
            <person name="Nakamura S."/>
        </authorList>
    </citation>
    <scope>NUCLEOTIDE SEQUENCE [LARGE SCALE GENOMIC DNA]</scope>
    <source>
        <strain evidence="2 3">JCM 30725</strain>
    </source>
</reference>
<dbReference type="Pfam" id="PF26327">
    <property type="entry name" value="LpqS"/>
    <property type="match status" value="1"/>
</dbReference>
<evidence type="ECO:0008006" key="4">
    <source>
        <dbReference type="Google" id="ProtNLM"/>
    </source>
</evidence>
<evidence type="ECO:0000313" key="2">
    <source>
        <dbReference type="EMBL" id="GFG92856.1"/>
    </source>
</evidence>
<protein>
    <recommendedName>
        <fullName evidence="4">Lipoprotein LpqS</fullName>
    </recommendedName>
</protein>
<name>A0A7I9YWA4_MYCBU</name>
<feature type="chain" id="PRO_5038466364" description="Lipoprotein LpqS" evidence="1">
    <location>
        <begin position="37"/>
        <end position="144"/>
    </location>
</feature>
<evidence type="ECO:0000313" key="3">
    <source>
        <dbReference type="Proteomes" id="UP000465360"/>
    </source>
</evidence>
<sequence length="144" mass="15473">MGYIFPRMKLRRPARPRSAKVAVVSVVLALALSVVAAQCWFPQVHPHAAQPNHPATTVLGGDYAKHGDHAHLSDNSKPPCPDQAAIAVLPRVAQPALDSSVAAAAETVPVPVYQLVSSGRGPPEWQWSAISGRDLLTRYCLSRR</sequence>